<keyword evidence="12" id="KW-1185">Reference proteome</keyword>
<keyword evidence="7 10" id="KW-0472">Membrane</keyword>
<dbReference type="HAMAP" id="MF_00815">
    <property type="entry name" value="ATP_synth_gamma_bact"/>
    <property type="match status" value="1"/>
</dbReference>
<dbReference type="RefSeq" id="WP_169626032.1">
    <property type="nucleotide sequence ID" value="NZ_JABBNT010000004.1"/>
</dbReference>
<keyword evidence="4 10" id="KW-0813">Transport</keyword>
<keyword evidence="10" id="KW-1003">Cell membrane</keyword>
<dbReference type="NCBIfam" id="NF004146">
    <property type="entry name" value="PRK05621.1-4"/>
    <property type="match status" value="1"/>
</dbReference>
<dbReference type="PIRSF" id="PIRSF039089">
    <property type="entry name" value="ATP_synthase_gamma"/>
    <property type="match status" value="1"/>
</dbReference>
<dbReference type="EMBL" id="JABBNT010000004">
    <property type="protein sequence ID" value="NMM45644.1"/>
    <property type="molecule type" value="Genomic_DNA"/>
</dbReference>
<keyword evidence="5 10" id="KW-0375">Hydrogen ion transport</keyword>
<dbReference type="Pfam" id="PF00231">
    <property type="entry name" value="ATP-synt"/>
    <property type="match status" value="1"/>
</dbReference>
<dbReference type="Proteomes" id="UP000539372">
    <property type="component" value="Unassembled WGS sequence"/>
</dbReference>
<evidence type="ECO:0000256" key="6">
    <source>
        <dbReference type="ARBA" id="ARBA00023065"/>
    </source>
</evidence>
<evidence type="ECO:0000256" key="10">
    <source>
        <dbReference type="HAMAP-Rule" id="MF_00815"/>
    </source>
</evidence>
<comment type="subunit">
    <text evidence="10">F-type ATPases have 2 components, CF(1) - the catalytic core - and CF(0) - the membrane proton channel. CF(1) has five subunits: alpha(3), beta(3), gamma(1), delta(1), epsilon(1). CF(0) has three main subunits: a, b and c.</text>
</comment>
<evidence type="ECO:0000313" key="11">
    <source>
        <dbReference type="EMBL" id="NMM45644.1"/>
    </source>
</evidence>
<comment type="caution">
    <text evidence="11">The sequence shown here is derived from an EMBL/GenBank/DDBJ whole genome shotgun (WGS) entry which is preliminary data.</text>
</comment>
<comment type="similarity">
    <text evidence="3 10">Belongs to the ATPase gamma chain family.</text>
</comment>
<keyword evidence="9 10" id="KW-0066">ATP synthesis</keyword>
<protein>
    <recommendedName>
        <fullName evidence="10">ATP synthase gamma chain</fullName>
    </recommendedName>
    <alternativeName>
        <fullName evidence="10">ATP synthase F1 sector gamma subunit</fullName>
    </alternativeName>
    <alternativeName>
        <fullName evidence="10">F-ATPase gamma subunit</fullName>
    </alternativeName>
</protein>
<accession>A0A7Y0E1T4</accession>
<evidence type="ECO:0000256" key="1">
    <source>
        <dbReference type="ARBA" id="ARBA00003456"/>
    </source>
</evidence>
<name>A0A7Y0E1T4_9PROT</name>
<evidence type="ECO:0000256" key="3">
    <source>
        <dbReference type="ARBA" id="ARBA00007681"/>
    </source>
</evidence>
<dbReference type="Gene3D" id="1.10.287.80">
    <property type="entry name" value="ATP synthase, gamma subunit, helix hairpin domain"/>
    <property type="match status" value="1"/>
</dbReference>
<evidence type="ECO:0000256" key="5">
    <source>
        <dbReference type="ARBA" id="ARBA00022781"/>
    </source>
</evidence>
<dbReference type="InterPro" id="IPR035968">
    <property type="entry name" value="ATP_synth_F1_ATPase_gsu"/>
</dbReference>
<organism evidence="11 12">
    <name type="scientific">Pacificispira spongiicola</name>
    <dbReference type="NCBI Taxonomy" id="2729598"/>
    <lineage>
        <taxon>Bacteria</taxon>
        <taxon>Pseudomonadati</taxon>
        <taxon>Pseudomonadota</taxon>
        <taxon>Alphaproteobacteria</taxon>
        <taxon>Rhodospirillales</taxon>
        <taxon>Rhodospirillaceae</taxon>
        <taxon>Pacificispira</taxon>
    </lineage>
</organism>
<evidence type="ECO:0000313" key="12">
    <source>
        <dbReference type="Proteomes" id="UP000539372"/>
    </source>
</evidence>
<dbReference type="PANTHER" id="PTHR11693">
    <property type="entry name" value="ATP SYNTHASE GAMMA CHAIN"/>
    <property type="match status" value="1"/>
</dbReference>
<dbReference type="PRINTS" id="PR00126">
    <property type="entry name" value="ATPASEGAMMA"/>
</dbReference>
<evidence type="ECO:0000256" key="7">
    <source>
        <dbReference type="ARBA" id="ARBA00023136"/>
    </source>
</evidence>
<keyword evidence="6 10" id="KW-0406">Ion transport</keyword>
<evidence type="ECO:0000256" key="2">
    <source>
        <dbReference type="ARBA" id="ARBA00004170"/>
    </source>
</evidence>
<dbReference type="InterPro" id="IPR023632">
    <property type="entry name" value="ATP_synth_F1_gsu_CS"/>
</dbReference>
<evidence type="ECO:0000256" key="9">
    <source>
        <dbReference type="ARBA" id="ARBA00023310"/>
    </source>
</evidence>
<dbReference type="InterPro" id="IPR000131">
    <property type="entry name" value="ATP_synth_F1_gsu"/>
</dbReference>
<dbReference type="NCBIfam" id="TIGR01146">
    <property type="entry name" value="ATPsyn_F1gamma"/>
    <property type="match status" value="1"/>
</dbReference>
<dbReference type="PANTHER" id="PTHR11693:SF22">
    <property type="entry name" value="ATP SYNTHASE SUBUNIT GAMMA, MITOCHONDRIAL"/>
    <property type="match status" value="1"/>
</dbReference>
<evidence type="ECO:0000256" key="4">
    <source>
        <dbReference type="ARBA" id="ARBA00022448"/>
    </source>
</evidence>
<gene>
    <name evidence="10" type="primary">atpG</name>
    <name evidence="11" type="ORF">HH303_14200</name>
</gene>
<sequence length="297" mass="32227">MASLKDLKTRISSVQSTRRITSAMKMVAAAKLKRAQEAAEAARPFAERMERMLGSLAAGVTGDGAPKLLAGTGDDQTHLLVVVTSDRGLCGGFNGSITRAVKRRIEALTSQGKTVKVIAIGRKGVAVMRREYRDKLVASYEELMKPAPAFEQADEVVAKIVSMFEAGEFDVCTLYYNKFISALTQEVTPLQLIPFSNVGSDDKGDEGEVSESGAAYEFEPNEEEILEALLPKNLSVQVFRSMLESFASEQGARMTAMDNATRNAGDMINSLSITYNRARQAQITKELIEIISGAEAL</sequence>
<dbReference type="SUPFAM" id="SSF52943">
    <property type="entry name" value="ATP synthase (F1-ATPase), gamma subunit"/>
    <property type="match status" value="1"/>
</dbReference>
<dbReference type="CDD" id="cd12151">
    <property type="entry name" value="F1-ATPase_gamma"/>
    <property type="match status" value="1"/>
</dbReference>
<proteinExistence type="inferred from homology"/>
<dbReference type="GO" id="GO:0005524">
    <property type="term" value="F:ATP binding"/>
    <property type="evidence" value="ECO:0007669"/>
    <property type="project" value="UniProtKB-UniRule"/>
</dbReference>
<dbReference type="GO" id="GO:0045259">
    <property type="term" value="C:proton-transporting ATP synthase complex"/>
    <property type="evidence" value="ECO:0007669"/>
    <property type="project" value="UniProtKB-KW"/>
</dbReference>
<dbReference type="GO" id="GO:0005886">
    <property type="term" value="C:plasma membrane"/>
    <property type="evidence" value="ECO:0007669"/>
    <property type="project" value="UniProtKB-SubCell"/>
</dbReference>
<dbReference type="GO" id="GO:0042777">
    <property type="term" value="P:proton motive force-driven plasma membrane ATP synthesis"/>
    <property type="evidence" value="ECO:0007669"/>
    <property type="project" value="UniProtKB-UniRule"/>
</dbReference>
<dbReference type="GO" id="GO:0046933">
    <property type="term" value="F:proton-transporting ATP synthase activity, rotational mechanism"/>
    <property type="evidence" value="ECO:0007669"/>
    <property type="project" value="UniProtKB-UniRule"/>
</dbReference>
<comment type="subcellular location">
    <subcellularLocation>
        <location evidence="10">Cell membrane</location>
        <topology evidence="10">Peripheral membrane protein</topology>
    </subcellularLocation>
    <subcellularLocation>
        <location evidence="2">Membrane</location>
        <topology evidence="2">Peripheral membrane protein</topology>
    </subcellularLocation>
</comment>
<reference evidence="11 12" key="1">
    <citation type="submission" date="2020-04" db="EMBL/GenBank/DDBJ databases">
        <title>Rhodospirillaceae bacterium KN72 isolated from deep sea.</title>
        <authorList>
            <person name="Zhang D.-C."/>
        </authorList>
    </citation>
    <scope>NUCLEOTIDE SEQUENCE [LARGE SCALE GENOMIC DNA]</scope>
    <source>
        <strain evidence="11 12">KN72</strain>
    </source>
</reference>
<dbReference type="AlphaFoldDB" id="A0A7Y0E1T4"/>
<dbReference type="FunFam" id="1.10.287.80:FF:000001">
    <property type="entry name" value="ATP synthase gamma chain"/>
    <property type="match status" value="1"/>
</dbReference>
<keyword evidence="8 10" id="KW-0139">CF(1)</keyword>
<dbReference type="Gene3D" id="3.40.1380.10">
    <property type="match status" value="1"/>
</dbReference>
<dbReference type="PROSITE" id="PS00153">
    <property type="entry name" value="ATPASE_GAMMA"/>
    <property type="match status" value="1"/>
</dbReference>
<comment type="function">
    <text evidence="1 10">Produces ATP from ADP in the presence of a proton gradient across the membrane. The gamma chain is believed to be important in regulating ATPase activity and the flow of protons through the CF(0) complex.</text>
</comment>
<evidence type="ECO:0000256" key="8">
    <source>
        <dbReference type="ARBA" id="ARBA00023196"/>
    </source>
</evidence>